<dbReference type="InterPro" id="IPR012162">
    <property type="entry name" value="PNPase"/>
</dbReference>
<dbReference type="GO" id="GO:0005829">
    <property type="term" value="C:cytosol"/>
    <property type="evidence" value="ECO:0007669"/>
    <property type="project" value="TreeGrafter"/>
</dbReference>
<dbReference type="EMBL" id="CAJVPI010001511">
    <property type="protein sequence ID" value="CAG8616157.1"/>
    <property type="molecule type" value="Genomic_DNA"/>
</dbReference>
<evidence type="ECO:0000313" key="2">
    <source>
        <dbReference type="EMBL" id="CAG8616157.1"/>
    </source>
</evidence>
<dbReference type="InterPro" id="IPR027408">
    <property type="entry name" value="PNPase/RNase_PH_dom_sf"/>
</dbReference>
<evidence type="ECO:0000259" key="1">
    <source>
        <dbReference type="Pfam" id="PF03725"/>
    </source>
</evidence>
<dbReference type="PANTHER" id="PTHR11252">
    <property type="entry name" value="POLYRIBONUCLEOTIDE NUCLEOTIDYLTRANSFERASE"/>
    <property type="match status" value="1"/>
</dbReference>
<dbReference type="Pfam" id="PF03725">
    <property type="entry name" value="RNase_PH_C"/>
    <property type="match status" value="1"/>
</dbReference>
<dbReference type="OrthoDB" id="2413174at2759"/>
<proteinExistence type="predicted"/>
<keyword evidence="3" id="KW-1185">Reference proteome</keyword>
<dbReference type="InterPro" id="IPR036345">
    <property type="entry name" value="ExoRNase_PH_dom2_sf"/>
</dbReference>
<dbReference type="AlphaFoldDB" id="A0A9N9GP88"/>
<dbReference type="Gene3D" id="3.30.230.70">
    <property type="entry name" value="GHMP Kinase, N-terminal domain"/>
    <property type="match status" value="1"/>
</dbReference>
<reference evidence="2" key="1">
    <citation type="submission" date="2021-06" db="EMBL/GenBank/DDBJ databases">
        <authorList>
            <person name="Kallberg Y."/>
            <person name="Tangrot J."/>
            <person name="Rosling A."/>
        </authorList>
    </citation>
    <scope>NUCLEOTIDE SEQUENCE</scope>
    <source>
        <strain evidence="2">BR232B</strain>
    </source>
</reference>
<dbReference type="GO" id="GO:0006402">
    <property type="term" value="P:mRNA catabolic process"/>
    <property type="evidence" value="ECO:0007669"/>
    <property type="project" value="InterPro"/>
</dbReference>
<feature type="non-terminal residue" evidence="2">
    <location>
        <position position="1"/>
    </location>
</feature>
<dbReference type="Proteomes" id="UP000789739">
    <property type="component" value="Unassembled WGS sequence"/>
</dbReference>
<dbReference type="SUPFAM" id="SSF55666">
    <property type="entry name" value="Ribonuclease PH domain 2-like"/>
    <property type="match status" value="1"/>
</dbReference>
<sequence>AVIVGQEEKGFICNPSNEKLDNSPLELIVSATEEKITMLEAGAQEISEQELERAISFAHQEIKLLTGFFQHITNSLGVKKEKKEAKPEETTNDK</sequence>
<gene>
    <name evidence="2" type="ORF">PBRASI_LOCUS8444</name>
</gene>
<evidence type="ECO:0000313" key="3">
    <source>
        <dbReference type="Proteomes" id="UP000789739"/>
    </source>
</evidence>
<dbReference type="GO" id="GO:0000175">
    <property type="term" value="F:3'-5'-RNA exonuclease activity"/>
    <property type="evidence" value="ECO:0007669"/>
    <property type="project" value="TreeGrafter"/>
</dbReference>
<organism evidence="2 3">
    <name type="scientific">Paraglomus brasilianum</name>
    <dbReference type="NCBI Taxonomy" id="144538"/>
    <lineage>
        <taxon>Eukaryota</taxon>
        <taxon>Fungi</taxon>
        <taxon>Fungi incertae sedis</taxon>
        <taxon>Mucoromycota</taxon>
        <taxon>Glomeromycotina</taxon>
        <taxon>Glomeromycetes</taxon>
        <taxon>Paraglomerales</taxon>
        <taxon>Paraglomeraceae</taxon>
        <taxon>Paraglomus</taxon>
    </lineage>
</organism>
<feature type="domain" description="Exoribonuclease phosphorolytic" evidence="1">
    <location>
        <begin position="7"/>
        <end position="60"/>
    </location>
</feature>
<comment type="caution">
    <text evidence="2">The sequence shown here is derived from an EMBL/GenBank/DDBJ whole genome shotgun (WGS) entry which is preliminary data.</text>
</comment>
<dbReference type="InterPro" id="IPR015847">
    <property type="entry name" value="ExoRNase_PH_dom2"/>
</dbReference>
<name>A0A9N9GP88_9GLOM</name>
<protein>
    <submittedName>
        <fullName evidence="2">10544_t:CDS:1</fullName>
    </submittedName>
</protein>
<dbReference type="PANTHER" id="PTHR11252:SF0">
    <property type="entry name" value="POLYRIBONUCLEOTIDE NUCLEOTIDYLTRANSFERASE 1, MITOCHONDRIAL"/>
    <property type="match status" value="1"/>
</dbReference>
<accession>A0A9N9GP88</accession>
<dbReference type="GO" id="GO:0004654">
    <property type="term" value="F:polyribonucleotide nucleotidyltransferase activity"/>
    <property type="evidence" value="ECO:0007669"/>
    <property type="project" value="InterPro"/>
</dbReference>
<dbReference type="GO" id="GO:0003723">
    <property type="term" value="F:RNA binding"/>
    <property type="evidence" value="ECO:0007669"/>
    <property type="project" value="InterPro"/>
</dbReference>